<dbReference type="InterPro" id="IPR050486">
    <property type="entry name" value="Mannose-1P_guanyltransferase"/>
</dbReference>
<evidence type="ECO:0000313" key="3">
    <source>
        <dbReference type="Proteomes" id="UP000230340"/>
    </source>
</evidence>
<dbReference type="SUPFAM" id="SSF53448">
    <property type="entry name" value="Nucleotide-diphospho-sugar transferases"/>
    <property type="match status" value="1"/>
</dbReference>
<dbReference type="InterPro" id="IPR005835">
    <property type="entry name" value="NTP_transferase_dom"/>
</dbReference>
<proteinExistence type="predicted"/>
<gene>
    <name evidence="2" type="ORF">COT49_01440</name>
</gene>
<evidence type="ECO:0000313" key="2">
    <source>
        <dbReference type="EMBL" id="PIS23200.1"/>
    </source>
</evidence>
<reference evidence="3" key="1">
    <citation type="submission" date="2017-09" db="EMBL/GenBank/DDBJ databases">
        <title>Depth-based differentiation of microbial function through sediment-hosted aquifers and enrichment of novel symbionts in the deep terrestrial subsurface.</title>
        <authorList>
            <person name="Probst A.J."/>
            <person name="Ladd B."/>
            <person name="Jarett J.K."/>
            <person name="Geller-Mcgrath D.E."/>
            <person name="Sieber C.M.K."/>
            <person name="Emerson J.B."/>
            <person name="Anantharaman K."/>
            <person name="Thomas B.C."/>
            <person name="Malmstrom R."/>
            <person name="Stieglmeier M."/>
            <person name="Klingl A."/>
            <person name="Woyke T."/>
            <person name="Ryan C.M."/>
            <person name="Banfield J.F."/>
        </authorList>
    </citation>
    <scope>NUCLEOTIDE SEQUENCE [LARGE SCALE GENOMIC DNA]</scope>
</reference>
<sequence length="256" mass="28688">MKIVSPDSYTVALMSGGESSRFREVQESQGVHKNSFSLPNDDTMIEMTIRMYRDSGFKNFIALVYHEAQTIIEVLGNGSKLGVSVKYSFDPTQLVGKGGAVRNALENGSIPQDKYLIVHNPDDLILDYPGNFPNYIVAKHAEGEIRGCISTVVVVTETPYPYTGMKIEEGLVTEIEMYPPVKIPTHVGVTVFSPEIYPIFKQVFDLSQKTDFEKVLFPQLAKQKKLYSAPIPSNSWLAVNNLKAYNQLVHYLETKK</sequence>
<organism evidence="2 3">
    <name type="scientific">candidate division WWE3 bacterium CG08_land_8_20_14_0_20_40_13</name>
    <dbReference type="NCBI Taxonomy" id="1975084"/>
    <lineage>
        <taxon>Bacteria</taxon>
        <taxon>Katanobacteria</taxon>
    </lineage>
</organism>
<protein>
    <recommendedName>
        <fullName evidence="1">Nucleotidyl transferase domain-containing protein</fullName>
    </recommendedName>
</protein>
<dbReference type="Pfam" id="PF00483">
    <property type="entry name" value="NTP_transferase"/>
    <property type="match status" value="1"/>
</dbReference>
<comment type="caution">
    <text evidence="2">The sequence shown here is derived from an EMBL/GenBank/DDBJ whole genome shotgun (WGS) entry which is preliminary data.</text>
</comment>
<dbReference type="Gene3D" id="3.90.550.10">
    <property type="entry name" value="Spore Coat Polysaccharide Biosynthesis Protein SpsA, Chain A"/>
    <property type="match status" value="1"/>
</dbReference>
<evidence type="ECO:0000259" key="1">
    <source>
        <dbReference type="Pfam" id="PF00483"/>
    </source>
</evidence>
<dbReference type="Proteomes" id="UP000230340">
    <property type="component" value="Unassembled WGS sequence"/>
</dbReference>
<name>A0A2H0XE26_UNCKA</name>
<dbReference type="AlphaFoldDB" id="A0A2H0XE26"/>
<feature type="domain" description="Nucleotidyl transferase" evidence="1">
    <location>
        <begin position="13"/>
        <end position="249"/>
    </location>
</feature>
<dbReference type="PANTHER" id="PTHR22572">
    <property type="entry name" value="SUGAR-1-PHOSPHATE GUANYL TRANSFERASE"/>
    <property type="match status" value="1"/>
</dbReference>
<dbReference type="EMBL" id="PEYT01000009">
    <property type="protein sequence ID" value="PIS23200.1"/>
    <property type="molecule type" value="Genomic_DNA"/>
</dbReference>
<accession>A0A2H0XE26</accession>
<dbReference type="InterPro" id="IPR029044">
    <property type="entry name" value="Nucleotide-diphossugar_trans"/>
</dbReference>